<protein>
    <recommendedName>
        <fullName evidence="10">Major facilitator superfamily (MFS) profile domain-containing protein</fullName>
    </recommendedName>
</protein>
<sequence>MDQSRDEKNDDTAYEIDSNCNQDRIEDGREALESISKHDKRLLIKLATLALASFFPEAFYTFFDVFAVPSQLSLGIPIGLTLIPSILATLIGFFLIPIVGNLSDRCTSRIGRRRPFIIIFFILVLTSAGMISFSRIIGLELWPHHLLIGRIILIVGLIMEMSCCSILLAPARALVMDAAPIDMQVTANSLITCSAGIGAATTTAISGINWKKTPLVKIFGGQIEVAFILIASIGIVVILIATTSYAEVPYTIIGSTDVLIHKSSSRKSSDDLNMFAKDCKAYSSIQSTVIQKDQMEITDNLTDDKLQAITAKEISNWNHLYQTYYFTKTMPKELLILWIASFFSWLSYNSFAYFLTDFVGQSIYHGNPLAAENSTALHRYDRGVSAGSWGFLGCTVVSVVYSLTLGRITKYIGDPNAAENSTALQHYNAGVRYGSWDLALCTLATTLYSIIQPNSGHKLCHIVVIHVDRIKHASDGHSRN</sequence>
<dbReference type="PhylomeDB" id="B3RQC2"/>
<evidence type="ECO:0008006" key="10">
    <source>
        <dbReference type="Google" id="ProtNLM"/>
    </source>
</evidence>
<keyword evidence="2" id="KW-0813">Transport</keyword>
<dbReference type="CTD" id="6750854"/>
<gene>
    <name evidence="8" type="ORF">TRIADDRAFT_53853</name>
</gene>
<dbReference type="GO" id="GO:0008506">
    <property type="term" value="F:sucrose:proton symporter activity"/>
    <property type="evidence" value="ECO:0000318"/>
    <property type="project" value="GO_Central"/>
</dbReference>
<dbReference type="eggNOG" id="KOG0637">
    <property type="taxonomic scope" value="Eukaryota"/>
</dbReference>
<dbReference type="GeneID" id="6750854"/>
<evidence type="ECO:0000256" key="5">
    <source>
        <dbReference type="ARBA" id="ARBA00023136"/>
    </source>
</evidence>
<feature type="transmembrane region" description="Helical" evidence="7">
    <location>
        <begin position="42"/>
        <end position="63"/>
    </location>
</feature>
<dbReference type="SUPFAM" id="SSF103473">
    <property type="entry name" value="MFS general substrate transporter"/>
    <property type="match status" value="1"/>
</dbReference>
<comment type="subcellular location">
    <subcellularLocation>
        <location evidence="1">Membrane</location>
        <topology evidence="1">Multi-pass membrane protein</topology>
    </subcellularLocation>
</comment>
<dbReference type="KEGG" id="tad:TRIADDRAFT_53853"/>
<dbReference type="PANTHER" id="PTHR19432:SF96">
    <property type="entry name" value="MAJOR FACILITATOR SUPERFAMILY (MFS) PROFILE DOMAIN-CONTAINING PROTEIN"/>
    <property type="match status" value="1"/>
</dbReference>
<evidence type="ECO:0000313" key="8">
    <source>
        <dbReference type="EMBL" id="EDV27805.1"/>
    </source>
</evidence>
<keyword evidence="9" id="KW-1185">Reference proteome</keyword>
<feature type="transmembrane region" description="Helical" evidence="7">
    <location>
        <begin position="334"/>
        <end position="355"/>
    </location>
</feature>
<evidence type="ECO:0000313" key="9">
    <source>
        <dbReference type="Proteomes" id="UP000009022"/>
    </source>
</evidence>
<dbReference type="Gene3D" id="1.20.1250.20">
    <property type="entry name" value="MFS general substrate transporter like domains"/>
    <property type="match status" value="1"/>
</dbReference>
<feature type="transmembrane region" description="Helical" evidence="7">
    <location>
        <begin position="386"/>
        <end position="405"/>
    </location>
</feature>
<feature type="transmembrane region" description="Helical" evidence="7">
    <location>
        <begin position="75"/>
        <end position="96"/>
    </location>
</feature>
<dbReference type="InterPro" id="IPR011701">
    <property type="entry name" value="MFS"/>
</dbReference>
<feature type="transmembrane region" description="Helical" evidence="7">
    <location>
        <begin position="187"/>
        <end position="205"/>
    </location>
</feature>
<dbReference type="GO" id="GO:0016020">
    <property type="term" value="C:membrane"/>
    <property type="evidence" value="ECO:0000318"/>
    <property type="project" value="GO_Central"/>
</dbReference>
<keyword evidence="5 7" id="KW-0472">Membrane</keyword>
<organism evidence="8 9">
    <name type="scientific">Trichoplax adhaerens</name>
    <name type="common">Trichoplax reptans</name>
    <dbReference type="NCBI Taxonomy" id="10228"/>
    <lineage>
        <taxon>Eukaryota</taxon>
        <taxon>Metazoa</taxon>
        <taxon>Placozoa</taxon>
        <taxon>Uniplacotomia</taxon>
        <taxon>Trichoplacea</taxon>
        <taxon>Trichoplacidae</taxon>
        <taxon>Trichoplax</taxon>
    </lineage>
</organism>
<dbReference type="InterPro" id="IPR036259">
    <property type="entry name" value="MFS_trans_sf"/>
</dbReference>
<evidence type="ECO:0000256" key="6">
    <source>
        <dbReference type="ARBA" id="ARBA00038193"/>
    </source>
</evidence>
<feature type="transmembrane region" description="Helical" evidence="7">
    <location>
        <begin position="151"/>
        <end position="175"/>
    </location>
</feature>
<keyword evidence="3 7" id="KW-0812">Transmembrane</keyword>
<name>B3RQC2_TRIAD</name>
<dbReference type="OrthoDB" id="28755at2759"/>
<evidence type="ECO:0000256" key="4">
    <source>
        <dbReference type="ARBA" id="ARBA00022989"/>
    </source>
</evidence>
<evidence type="ECO:0000256" key="1">
    <source>
        <dbReference type="ARBA" id="ARBA00004141"/>
    </source>
</evidence>
<evidence type="ECO:0000256" key="7">
    <source>
        <dbReference type="SAM" id="Phobius"/>
    </source>
</evidence>
<dbReference type="HOGENOM" id="CLU_569031_0_0_1"/>
<dbReference type="EMBL" id="DS985242">
    <property type="protein sequence ID" value="EDV27805.1"/>
    <property type="molecule type" value="Genomic_DNA"/>
</dbReference>
<dbReference type="OMA" id="FWGALMS"/>
<reference evidence="8 9" key="1">
    <citation type="journal article" date="2008" name="Nature">
        <title>The Trichoplax genome and the nature of placozoans.</title>
        <authorList>
            <person name="Srivastava M."/>
            <person name="Begovic E."/>
            <person name="Chapman J."/>
            <person name="Putnam N.H."/>
            <person name="Hellsten U."/>
            <person name="Kawashima T."/>
            <person name="Kuo A."/>
            <person name="Mitros T."/>
            <person name="Salamov A."/>
            <person name="Carpenter M.L."/>
            <person name="Signorovitch A.Y."/>
            <person name="Moreno M.A."/>
            <person name="Kamm K."/>
            <person name="Grimwood J."/>
            <person name="Schmutz J."/>
            <person name="Shapiro H."/>
            <person name="Grigoriev I.V."/>
            <person name="Buss L.W."/>
            <person name="Schierwater B."/>
            <person name="Dellaporta S.L."/>
            <person name="Rokhsar D.S."/>
        </authorList>
    </citation>
    <scope>NUCLEOTIDE SEQUENCE [LARGE SCALE GENOMIC DNA]</scope>
    <source>
        <strain evidence="8 9">Grell-BS-1999</strain>
    </source>
</reference>
<dbReference type="InParanoid" id="B3RQC2"/>
<dbReference type="Proteomes" id="UP000009022">
    <property type="component" value="Unassembled WGS sequence"/>
</dbReference>
<keyword evidence="4 7" id="KW-1133">Transmembrane helix</keyword>
<dbReference type="Pfam" id="PF07690">
    <property type="entry name" value="MFS_1"/>
    <property type="match status" value="1"/>
</dbReference>
<evidence type="ECO:0000256" key="2">
    <source>
        <dbReference type="ARBA" id="ARBA00022448"/>
    </source>
</evidence>
<feature type="transmembrane region" description="Helical" evidence="7">
    <location>
        <begin position="116"/>
        <end position="139"/>
    </location>
</feature>
<evidence type="ECO:0000256" key="3">
    <source>
        <dbReference type="ARBA" id="ARBA00022692"/>
    </source>
</evidence>
<dbReference type="RefSeq" id="XP_002109639.1">
    <property type="nucleotide sequence ID" value="XM_002109603.1"/>
</dbReference>
<dbReference type="AlphaFoldDB" id="B3RQC2"/>
<comment type="similarity">
    <text evidence="6">Belongs to the glycoside-pentoside-hexuronide (GPH) cation symporter transporter (TC 2.A.2) family.</text>
</comment>
<feature type="transmembrane region" description="Helical" evidence="7">
    <location>
        <begin position="225"/>
        <end position="246"/>
    </location>
</feature>
<proteinExistence type="inferred from homology"/>
<accession>B3RQC2</accession>
<dbReference type="PANTHER" id="PTHR19432">
    <property type="entry name" value="SUGAR TRANSPORTER"/>
    <property type="match status" value="1"/>
</dbReference>